<dbReference type="RefSeq" id="XP_030995172.1">
    <property type="nucleotide sequence ID" value="XM_031140797.1"/>
</dbReference>
<name>A0A507B8S0_9PEZI</name>
<proteinExistence type="predicted"/>
<accession>A0A507B8S0</accession>
<keyword evidence="3" id="KW-1185">Reference proteome</keyword>
<evidence type="ECO:0008006" key="4">
    <source>
        <dbReference type="Google" id="ProtNLM"/>
    </source>
</evidence>
<feature type="compositionally biased region" description="Polar residues" evidence="1">
    <location>
        <begin position="354"/>
        <end position="367"/>
    </location>
</feature>
<dbReference type="OrthoDB" id="5382953at2759"/>
<evidence type="ECO:0000313" key="3">
    <source>
        <dbReference type="Proteomes" id="UP000319257"/>
    </source>
</evidence>
<feature type="compositionally biased region" description="Acidic residues" evidence="1">
    <location>
        <begin position="562"/>
        <end position="572"/>
    </location>
</feature>
<sequence length="761" mass="83980">MAGRKRRSSNSTVSTVDDRGIKWTKESAVLKKVSPNTDSNEWPCFVLSDAVAYHKDGRRIANILKVDLNGPFILRGKLEIDEKDQLKYLVKSSLKSAHVEVQGSTRYSIGIGPYPVVWASGEAGWFEIRPARRYEATYNQMCQAISLYYAVMDVYDEIWATKGKGKRRQELAKVKINDVLFKYAVSVGDGAVLEEVKDRCRRHAQFLLAHFPKEENTEWHWRDTSFYRWMRERHPDIQKKLDDAAAGKPVAPETIEVEDDSTTEDEPVRPPSRSRSKSTQLPKRESEDFVMLDAPVGRSSRQSSELARNATPKSDRKSPNRNRVVPIIPPAQPPSATSSSAAQPPPAVSSTTTDANTPSQTAAPASQHQLLADVINDIGRESGDYSKLKMGTLNARIYYRCRIKVYNSVSEITRYYARQVLPLLDPEWAESPYRKWLEEQAAQPPALPQLIDLDDVPRQLERRGNKQHPSSNSSNSNTATAAAATAAAAAATAAAAAAVSTPGSGTSTPRNRASSNASSRRGSRNMLQLQQQQQQQRPRRSGKAAGLRLASVLTRKRPRSELDDDGTPDDNTDSSGRRGKKTAKTSHFFGDDDSSNDNEEEDEDDDDNEEEAEEEDGGDENGEENLSDVALDSDEDPTVGGRTTANNSKDPVRLVVRASPLPSTKPQGPGGTWTCGEEGCGFVVRSAEDHEGRAAVARHFAEHEEQASRIGIALDEGSRGHMPISHLLEKIRALGEKAEGGPQQRVDGQKVPQAIRRRLLI</sequence>
<dbReference type="Proteomes" id="UP000319257">
    <property type="component" value="Unassembled WGS sequence"/>
</dbReference>
<reference evidence="2 3" key="1">
    <citation type="submission" date="2019-06" db="EMBL/GenBank/DDBJ databases">
        <title>Draft genome sequence of the filamentous fungus Phialemoniopsis curvata isolated from diesel fuel.</title>
        <authorList>
            <person name="Varaljay V.A."/>
            <person name="Lyon W.J."/>
            <person name="Crouch A.L."/>
            <person name="Drake C.E."/>
            <person name="Hollomon J.M."/>
            <person name="Nadeau L.J."/>
            <person name="Nunn H.S."/>
            <person name="Stevenson B.S."/>
            <person name="Bojanowski C.L."/>
            <person name="Crookes-Goodson W.J."/>
        </authorList>
    </citation>
    <scope>NUCLEOTIDE SEQUENCE [LARGE SCALE GENOMIC DNA]</scope>
    <source>
        <strain evidence="2 3">D216</strain>
    </source>
</reference>
<feature type="compositionally biased region" description="Low complexity" evidence="1">
    <location>
        <begin position="334"/>
        <end position="353"/>
    </location>
</feature>
<comment type="caution">
    <text evidence="2">The sequence shown here is derived from an EMBL/GenBank/DDBJ whole genome shotgun (WGS) entry which is preliminary data.</text>
</comment>
<dbReference type="GeneID" id="41973638"/>
<dbReference type="STRING" id="1093900.A0A507B8S0"/>
<gene>
    <name evidence="2" type="ORF">E0L32_006191</name>
</gene>
<evidence type="ECO:0000313" key="2">
    <source>
        <dbReference type="EMBL" id="TPX13461.1"/>
    </source>
</evidence>
<dbReference type="AlphaFoldDB" id="A0A507B8S0"/>
<feature type="compositionally biased region" description="Low complexity" evidence="1">
    <location>
        <begin position="510"/>
        <end position="536"/>
    </location>
</feature>
<feature type="compositionally biased region" description="Acidic residues" evidence="1">
    <location>
        <begin position="255"/>
        <end position="265"/>
    </location>
</feature>
<feature type="region of interest" description="Disordered" evidence="1">
    <location>
        <begin position="241"/>
        <end position="367"/>
    </location>
</feature>
<feature type="compositionally biased region" description="Acidic residues" evidence="1">
    <location>
        <begin position="591"/>
        <end position="637"/>
    </location>
</feature>
<dbReference type="EMBL" id="SKBQ01000034">
    <property type="protein sequence ID" value="TPX13461.1"/>
    <property type="molecule type" value="Genomic_DNA"/>
</dbReference>
<protein>
    <recommendedName>
        <fullName evidence="4">DNA (cytosine-5)-methyltransferase 1 replication foci domain-containing protein</fullName>
    </recommendedName>
</protein>
<feature type="region of interest" description="Disordered" evidence="1">
    <location>
        <begin position="499"/>
        <end position="652"/>
    </location>
</feature>
<dbReference type="InParanoid" id="A0A507B8S0"/>
<organism evidence="2 3">
    <name type="scientific">Thyridium curvatum</name>
    <dbReference type="NCBI Taxonomy" id="1093900"/>
    <lineage>
        <taxon>Eukaryota</taxon>
        <taxon>Fungi</taxon>
        <taxon>Dikarya</taxon>
        <taxon>Ascomycota</taxon>
        <taxon>Pezizomycotina</taxon>
        <taxon>Sordariomycetes</taxon>
        <taxon>Sordariomycetidae</taxon>
        <taxon>Thyridiales</taxon>
        <taxon>Thyridiaceae</taxon>
        <taxon>Thyridium</taxon>
    </lineage>
</organism>
<evidence type="ECO:0000256" key="1">
    <source>
        <dbReference type="SAM" id="MobiDB-lite"/>
    </source>
</evidence>